<feature type="domain" description="UNC-45/Cro1/She4 central" evidence="4">
    <location>
        <begin position="32"/>
        <end position="125"/>
    </location>
</feature>
<name>A0A6P7ZXJ2_9AMPH</name>
<evidence type="ECO:0000256" key="3">
    <source>
        <dbReference type="ARBA" id="ARBA00022737"/>
    </source>
</evidence>
<evidence type="ECO:0000313" key="6">
    <source>
        <dbReference type="RefSeq" id="XP_030077990.1"/>
    </source>
</evidence>
<evidence type="ECO:0000256" key="2">
    <source>
        <dbReference type="ARBA" id="ARBA00022490"/>
    </source>
</evidence>
<accession>A0A6P7ZXJ2</accession>
<organism evidence="5 6">
    <name type="scientific">Microcaecilia unicolor</name>
    <dbReference type="NCBI Taxonomy" id="1415580"/>
    <lineage>
        <taxon>Eukaryota</taxon>
        <taxon>Metazoa</taxon>
        <taxon>Chordata</taxon>
        <taxon>Craniata</taxon>
        <taxon>Vertebrata</taxon>
        <taxon>Euteleostomi</taxon>
        <taxon>Amphibia</taxon>
        <taxon>Gymnophiona</taxon>
        <taxon>Siphonopidae</taxon>
        <taxon>Microcaecilia</taxon>
    </lineage>
</organism>
<comment type="subcellular location">
    <subcellularLocation>
        <location evidence="1">Cytoplasm</location>
    </subcellularLocation>
</comment>
<dbReference type="InterPro" id="IPR024660">
    <property type="entry name" value="UCS_central_dom"/>
</dbReference>
<keyword evidence="2" id="KW-0963">Cytoplasm</keyword>
<dbReference type="GO" id="GO:0005737">
    <property type="term" value="C:cytoplasm"/>
    <property type="evidence" value="ECO:0007669"/>
    <property type="project" value="UniProtKB-SubCell"/>
</dbReference>
<dbReference type="PANTHER" id="PTHR45994:SF2">
    <property type="entry name" value="PROTEIN UNC-45 HOMOLOG B"/>
    <property type="match status" value="1"/>
</dbReference>
<protein>
    <submittedName>
        <fullName evidence="6">Protein unc-45 homolog B-like</fullName>
    </submittedName>
</protein>
<dbReference type="GeneID" id="115482382"/>
<dbReference type="GO" id="GO:0051879">
    <property type="term" value="F:Hsp90 protein binding"/>
    <property type="evidence" value="ECO:0007669"/>
    <property type="project" value="TreeGrafter"/>
</dbReference>
<dbReference type="Pfam" id="PF11701">
    <property type="entry name" value="UNC45-central"/>
    <property type="match status" value="1"/>
</dbReference>
<proteinExistence type="predicted"/>
<dbReference type="InterPro" id="IPR011989">
    <property type="entry name" value="ARM-like"/>
</dbReference>
<dbReference type="KEGG" id="muo:115482382"/>
<dbReference type="RefSeq" id="XP_030077990.1">
    <property type="nucleotide sequence ID" value="XM_030222130.1"/>
</dbReference>
<dbReference type="Gene3D" id="1.25.10.10">
    <property type="entry name" value="Leucine-rich Repeat Variant"/>
    <property type="match status" value="1"/>
</dbReference>
<gene>
    <name evidence="6" type="primary">LOC115482382</name>
</gene>
<evidence type="ECO:0000313" key="5">
    <source>
        <dbReference type="Proteomes" id="UP000515156"/>
    </source>
</evidence>
<dbReference type="InParanoid" id="A0A6P7ZXJ2"/>
<keyword evidence="3" id="KW-0677">Repeat</keyword>
<keyword evidence="5" id="KW-1185">Reference proteome</keyword>
<evidence type="ECO:0000259" key="4">
    <source>
        <dbReference type="Pfam" id="PF11701"/>
    </source>
</evidence>
<sequence length="136" mass="14769">MFGSGSLSLSALSSGPGLKKILKVLGQIPDLPDCLPMTENTLITASILMNKLYDDLRCDPKRDNYIKICEEYITGMFDPNNMQKDLHAIQTVSGILQGSFDLGNKLLGLQGVMEMMLALCGSESEIDQPSSMPLPS</sequence>
<evidence type="ECO:0000256" key="1">
    <source>
        <dbReference type="ARBA" id="ARBA00004496"/>
    </source>
</evidence>
<dbReference type="PANTHER" id="PTHR45994">
    <property type="entry name" value="FI21225P1"/>
    <property type="match status" value="1"/>
</dbReference>
<reference evidence="6" key="1">
    <citation type="submission" date="2025-08" db="UniProtKB">
        <authorList>
            <consortium name="RefSeq"/>
        </authorList>
    </citation>
    <scope>IDENTIFICATION</scope>
</reference>
<dbReference type="AlphaFoldDB" id="A0A6P7ZXJ2"/>
<dbReference type="Proteomes" id="UP000515156">
    <property type="component" value="Chromosome 13"/>
</dbReference>
<dbReference type="OrthoDB" id="199930at2759"/>